<reference evidence="2" key="1">
    <citation type="journal article" date="2020" name="Stud. Mycol.">
        <title>101 Dothideomycetes genomes: a test case for predicting lifestyles and emergence of pathogens.</title>
        <authorList>
            <person name="Haridas S."/>
            <person name="Albert R."/>
            <person name="Binder M."/>
            <person name="Bloem J."/>
            <person name="Labutti K."/>
            <person name="Salamov A."/>
            <person name="Andreopoulos B."/>
            <person name="Baker S."/>
            <person name="Barry K."/>
            <person name="Bills G."/>
            <person name="Bluhm B."/>
            <person name="Cannon C."/>
            <person name="Castanera R."/>
            <person name="Culley D."/>
            <person name="Daum C."/>
            <person name="Ezra D."/>
            <person name="Gonzalez J."/>
            <person name="Henrissat B."/>
            <person name="Kuo A."/>
            <person name="Liang C."/>
            <person name="Lipzen A."/>
            <person name="Lutzoni F."/>
            <person name="Magnuson J."/>
            <person name="Mondo S."/>
            <person name="Nolan M."/>
            <person name="Ohm R."/>
            <person name="Pangilinan J."/>
            <person name="Park H.-J."/>
            <person name="Ramirez L."/>
            <person name="Alfaro M."/>
            <person name="Sun H."/>
            <person name="Tritt A."/>
            <person name="Yoshinaga Y."/>
            <person name="Zwiers L.-H."/>
            <person name="Turgeon B."/>
            <person name="Goodwin S."/>
            <person name="Spatafora J."/>
            <person name="Crous P."/>
            <person name="Grigoriev I."/>
        </authorList>
    </citation>
    <scope>NUCLEOTIDE SEQUENCE</scope>
    <source>
        <strain evidence="2">CBS 627.86</strain>
    </source>
</reference>
<evidence type="ECO:0000313" key="3">
    <source>
        <dbReference type="Proteomes" id="UP000799770"/>
    </source>
</evidence>
<name>A0A6A5ZCG8_9PLEO</name>
<accession>A0A6A5ZCG8</accession>
<dbReference type="EMBL" id="ML977320">
    <property type="protein sequence ID" value="KAF2116744.1"/>
    <property type="molecule type" value="Genomic_DNA"/>
</dbReference>
<organism evidence="2 3">
    <name type="scientific">Lophiotrema nucula</name>
    <dbReference type="NCBI Taxonomy" id="690887"/>
    <lineage>
        <taxon>Eukaryota</taxon>
        <taxon>Fungi</taxon>
        <taxon>Dikarya</taxon>
        <taxon>Ascomycota</taxon>
        <taxon>Pezizomycotina</taxon>
        <taxon>Dothideomycetes</taxon>
        <taxon>Pleosporomycetidae</taxon>
        <taxon>Pleosporales</taxon>
        <taxon>Lophiotremataceae</taxon>
        <taxon>Lophiotrema</taxon>
    </lineage>
</organism>
<dbReference type="AlphaFoldDB" id="A0A6A5ZCG8"/>
<keyword evidence="3" id="KW-1185">Reference proteome</keyword>
<protein>
    <submittedName>
        <fullName evidence="2">Uncharacterized protein</fullName>
    </submittedName>
</protein>
<gene>
    <name evidence="2" type="ORF">BDV96DRAFT_645156</name>
</gene>
<feature type="compositionally biased region" description="Basic and acidic residues" evidence="1">
    <location>
        <begin position="39"/>
        <end position="51"/>
    </location>
</feature>
<dbReference type="Proteomes" id="UP000799770">
    <property type="component" value="Unassembled WGS sequence"/>
</dbReference>
<feature type="region of interest" description="Disordered" evidence="1">
    <location>
        <begin position="1"/>
        <end position="51"/>
    </location>
</feature>
<proteinExistence type="predicted"/>
<dbReference type="OrthoDB" id="194139at2759"/>
<sequence length="121" mass="13533">MAEAHQRYANAHSPDYGNGNDTEERLSESSPLLDQPEDNSEHPVTTKDESSFHLPTRAAYCMLAFFLLELSNQVLTVPLILLYEPAICENYYGHRGLPGNSIDEAECKISPVQRELALLRG</sequence>
<evidence type="ECO:0000256" key="1">
    <source>
        <dbReference type="SAM" id="MobiDB-lite"/>
    </source>
</evidence>
<evidence type="ECO:0000313" key="2">
    <source>
        <dbReference type="EMBL" id="KAF2116744.1"/>
    </source>
</evidence>